<evidence type="ECO:0000256" key="1">
    <source>
        <dbReference type="ARBA" id="ARBA00010761"/>
    </source>
</evidence>
<dbReference type="PROSITE" id="PS00548">
    <property type="entry name" value="RIBOSOMAL_S3"/>
    <property type="match status" value="1"/>
</dbReference>
<dbReference type="PANTHER" id="PTHR11760">
    <property type="entry name" value="30S/40S RIBOSOMAL PROTEIN S3"/>
    <property type="match status" value="1"/>
</dbReference>
<dbReference type="InterPro" id="IPR057258">
    <property type="entry name" value="Ribosomal_uS3"/>
</dbReference>
<dbReference type="InterPro" id="IPR015946">
    <property type="entry name" value="KH_dom-like_a/b"/>
</dbReference>
<dbReference type="EMBL" id="QQZY01000003">
    <property type="protein sequence ID" value="RDI74647.1"/>
    <property type="molecule type" value="Genomic_DNA"/>
</dbReference>
<evidence type="ECO:0000313" key="12">
    <source>
        <dbReference type="EMBL" id="RDI74647.1"/>
    </source>
</evidence>
<organism evidence="12 13">
    <name type="scientific">Gaiella occulta</name>
    <dbReference type="NCBI Taxonomy" id="1002870"/>
    <lineage>
        <taxon>Bacteria</taxon>
        <taxon>Bacillati</taxon>
        <taxon>Actinomycetota</taxon>
        <taxon>Thermoleophilia</taxon>
        <taxon>Gaiellales</taxon>
        <taxon>Gaiellaceae</taxon>
        <taxon>Gaiella</taxon>
    </lineage>
</organism>
<comment type="caution">
    <text evidence="12">The sequence shown here is derived from an EMBL/GenBank/DDBJ whole genome shotgun (WGS) entry which is preliminary data.</text>
</comment>
<dbReference type="InterPro" id="IPR001351">
    <property type="entry name" value="Ribosomal_uS3_C"/>
</dbReference>
<evidence type="ECO:0000256" key="8">
    <source>
        <dbReference type="HAMAP-Rule" id="MF_01309"/>
    </source>
</evidence>
<dbReference type="InterPro" id="IPR005704">
    <property type="entry name" value="Ribosomal_uS3_bac-typ"/>
</dbReference>
<dbReference type="PROSITE" id="PS50823">
    <property type="entry name" value="KH_TYPE_2"/>
    <property type="match status" value="1"/>
</dbReference>
<evidence type="ECO:0000259" key="11">
    <source>
        <dbReference type="PROSITE" id="PS50823"/>
    </source>
</evidence>
<dbReference type="SUPFAM" id="SSF54821">
    <property type="entry name" value="Ribosomal protein S3 C-terminal domain"/>
    <property type="match status" value="1"/>
</dbReference>
<protein>
    <recommendedName>
        <fullName evidence="7 8">Small ribosomal subunit protein uS3</fullName>
    </recommendedName>
</protein>
<evidence type="ECO:0000313" key="13">
    <source>
        <dbReference type="Proteomes" id="UP000254134"/>
    </source>
</evidence>
<dbReference type="AlphaFoldDB" id="A0A7M2YYU8"/>
<feature type="compositionally biased region" description="Gly residues" evidence="10">
    <location>
        <begin position="267"/>
        <end position="290"/>
    </location>
</feature>
<sequence length="337" mass="35980">MGQKVHPGGLRVGVIHDWKSNWYTGKKEFADYILEDVRIREHITGKLSHAGLSDILIRKDKQRITVDIYTARPGIVIGKSGVEVDALRKELHAITGKSVHININEIKRPELDAQLVAQSIAEQLQNRVSFRRAMKRSLASAMRSGAQGIKIQCGGRLGGGEMSRSERYTEGRIPLHTIRADIDYGFAEAKTTYGRIGVKVWVNKGEIMPEGYEGTSTGKETRLGDQDQARRKRGGSAEGLGASREGGRGRGQDREGLGLVQKRRRGPGGGQGGGGRPGGGAGGRPGGSRGRGPRPEGQQGGGRPPQSAPKPQQAPEPKAPDATEAPAPESTPGGSES</sequence>
<dbReference type="GO" id="GO:0003735">
    <property type="term" value="F:structural constituent of ribosome"/>
    <property type="evidence" value="ECO:0007669"/>
    <property type="project" value="InterPro"/>
</dbReference>
<dbReference type="InterPro" id="IPR004087">
    <property type="entry name" value="KH_dom"/>
</dbReference>
<dbReference type="InterPro" id="IPR009019">
    <property type="entry name" value="KH_sf_prok-type"/>
</dbReference>
<dbReference type="SUPFAM" id="SSF54814">
    <property type="entry name" value="Prokaryotic type KH domain (KH-domain type II)"/>
    <property type="match status" value="1"/>
</dbReference>
<comment type="similarity">
    <text evidence="1 8 9">Belongs to the universal ribosomal protein uS3 family.</text>
</comment>
<dbReference type="Gene3D" id="3.30.1140.32">
    <property type="entry name" value="Ribosomal protein S3, C-terminal domain"/>
    <property type="match status" value="1"/>
</dbReference>
<comment type="subunit">
    <text evidence="8">Part of the 30S ribosomal subunit. Forms a tight complex with proteins S10 and S14.</text>
</comment>
<reference evidence="12 13" key="1">
    <citation type="submission" date="2018-07" db="EMBL/GenBank/DDBJ databases">
        <title>High-quality-draft genome sequence of Gaiella occulta.</title>
        <authorList>
            <person name="Severino R."/>
            <person name="Froufe H.J.C."/>
            <person name="Rainey F.A."/>
            <person name="Barroso C."/>
            <person name="Albuquerque L."/>
            <person name="Lobo-Da-Cunha A."/>
            <person name="Da Costa M.S."/>
            <person name="Egas C."/>
        </authorList>
    </citation>
    <scope>NUCLEOTIDE SEQUENCE [LARGE SCALE GENOMIC DNA]</scope>
    <source>
        <strain evidence="12 13">F2-233</strain>
    </source>
</reference>
<keyword evidence="5 8" id="KW-0687">Ribonucleoprotein</keyword>
<dbReference type="CDD" id="cd02412">
    <property type="entry name" value="KH-II_30S_S3"/>
    <property type="match status" value="1"/>
</dbReference>
<dbReference type="InterPro" id="IPR036419">
    <property type="entry name" value="Ribosomal_S3_C_sf"/>
</dbReference>
<evidence type="ECO:0000256" key="6">
    <source>
        <dbReference type="ARBA" id="ARBA00024998"/>
    </source>
</evidence>
<comment type="function">
    <text evidence="6 8">Binds the lower part of the 30S subunit head. Binds mRNA in the 70S ribosome, positioning it for translation.</text>
</comment>
<dbReference type="GO" id="GO:0019843">
    <property type="term" value="F:rRNA binding"/>
    <property type="evidence" value="ECO:0007669"/>
    <property type="project" value="UniProtKB-UniRule"/>
</dbReference>
<name>A0A7M2YYU8_9ACTN</name>
<keyword evidence="3 8" id="KW-0694">RNA-binding</keyword>
<dbReference type="Pfam" id="PF07650">
    <property type="entry name" value="KH_2"/>
    <property type="match status" value="1"/>
</dbReference>
<evidence type="ECO:0000256" key="9">
    <source>
        <dbReference type="RuleBase" id="RU003624"/>
    </source>
</evidence>
<dbReference type="InterPro" id="IPR018280">
    <property type="entry name" value="Ribosomal_uS3_CS"/>
</dbReference>
<evidence type="ECO:0000256" key="7">
    <source>
        <dbReference type="ARBA" id="ARBA00035257"/>
    </source>
</evidence>
<dbReference type="RefSeq" id="WP_114795959.1">
    <property type="nucleotide sequence ID" value="NZ_QQZY01000003.1"/>
</dbReference>
<dbReference type="InterPro" id="IPR004044">
    <property type="entry name" value="KH_dom_type_2"/>
</dbReference>
<evidence type="ECO:0000256" key="10">
    <source>
        <dbReference type="SAM" id="MobiDB-lite"/>
    </source>
</evidence>
<keyword evidence="13" id="KW-1185">Reference proteome</keyword>
<dbReference type="OrthoDB" id="9806396at2"/>
<feature type="compositionally biased region" description="Basic and acidic residues" evidence="10">
    <location>
        <begin position="245"/>
        <end position="256"/>
    </location>
</feature>
<dbReference type="PANTHER" id="PTHR11760:SF19">
    <property type="entry name" value="SMALL RIBOSOMAL SUBUNIT PROTEIN US3C"/>
    <property type="match status" value="1"/>
</dbReference>
<feature type="domain" description="KH type-2" evidence="11">
    <location>
        <begin position="39"/>
        <end position="107"/>
    </location>
</feature>
<dbReference type="SMART" id="SM00322">
    <property type="entry name" value="KH"/>
    <property type="match status" value="1"/>
</dbReference>
<evidence type="ECO:0000256" key="4">
    <source>
        <dbReference type="ARBA" id="ARBA00022980"/>
    </source>
</evidence>
<accession>A0A7M2YYU8</accession>
<dbReference type="FunFam" id="3.30.300.20:FF:000001">
    <property type="entry name" value="30S ribosomal protein S3"/>
    <property type="match status" value="1"/>
</dbReference>
<dbReference type="NCBIfam" id="TIGR01009">
    <property type="entry name" value="rpsC_bact"/>
    <property type="match status" value="1"/>
</dbReference>
<dbReference type="GO" id="GO:0006412">
    <property type="term" value="P:translation"/>
    <property type="evidence" value="ECO:0007669"/>
    <property type="project" value="UniProtKB-UniRule"/>
</dbReference>
<dbReference type="HAMAP" id="MF_01309_B">
    <property type="entry name" value="Ribosomal_uS3_B"/>
    <property type="match status" value="1"/>
</dbReference>
<dbReference type="Gene3D" id="3.30.300.20">
    <property type="match status" value="1"/>
</dbReference>
<feature type="region of interest" description="Disordered" evidence="10">
    <location>
        <begin position="208"/>
        <end position="337"/>
    </location>
</feature>
<keyword evidence="4 8" id="KW-0689">Ribosomal protein</keyword>
<evidence type="ECO:0000256" key="2">
    <source>
        <dbReference type="ARBA" id="ARBA00022730"/>
    </source>
</evidence>
<dbReference type="Pfam" id="PF00189">
    <property type="entry name" value="Ribosomal_S3_C"/>
    <property type="match status" value="1"/>
</dbReference>
<dbReference type="Proteomes" id="UP000254134">
    <property type="component" value="Unassembled WGS sequence"/>
</dbReference>
<feature type="compositionally biased region" description="Basic and acidic residues" evidence="10">
    <location>
        <begin position="219"/>
        <end position="229"/>
    </location>
</feature>
<evidence type="ECO:0000256" key="5">
    <source>
        <dbReference type="ARBA" id="ARBA00023274"/>
    </source>
</evidence>
<reference evidence="13" key="2">
    <citation type="journal article" date="2019" name="MicrobiologyOpen">
        <title>High-quality draft genome sequence of Gaiella occulta isolated from a 150 meter deep mineral water borehole and comparison with the genome sequences of other deep-branching lineages of the phylum Actinobacteria.</title>
        <authorList>
            <person name="Severino R."/>
            <person name="Froufe H.J.C."/>
            <person name="Barroso C."/>
            <person name="Albuquerque L."/>
            <person name="Lobo-da-Cunha A."/>
            <person name="da Costa M.S."/>
            <person name="Egas C."/>
        </authorList>
    </citation>
    <scope>NUCLEOTIDE SEQUENCE [LARGE SCALE GENOMIC DNA]</scope>
    <source>
        <strain evidence="13">F2-233</strain>
    </source>
</reference>
<dbReference type="GO" id="GO:0022627">
    <property type="term" value="C:cytosolic small ribosomal subunit"/>
    <property type="evidence" value="ECO:0007669"/>
    <property type="project" value="TreeGrafter"/>
</dbReference>
<evidence type="ECO:0000256" key="3">
    <source>
        <dbReference type="ARBA" id="ARBA00022884"/>
    </source>
</evidence>
<gene>
    <name evidence="8" type="primary">rpsC</name>
    <name evidence="12" type="ORF">Gocc_1536</name>
</gene>
<keyword evidence="2 8" id="KW-0699">rRNA-binding</keyword>
<dbReference type="FunFam" id="3.30.1140.32:FF:000002">
    <property type="entry name" value="30S ribosomal protein S3"/>
    <property type="match status" value="1"/>
</dbReference>
<proteinExistence type="inferred from homology"/>
<dbReference type="GO" id="GO:0003729">
    <property type="term" value="F:mRNA binding"/>
    <property type="evidence" value="ECO:0007669"/>
    <property type="project" value="UniProtKB-UniRule"/>
</dbReference>